<dbReference type="InterPro" id="IPR050188">
    <property type="entry name" value="RluA_PseudoU_synthase"/>
</dbReference>
<dbReference type="Pfam" id="PF01479">
    <property type="entry name" value="S4"/>
    <property type="match status" value="1"/>
</dbReference>
<dbReference type="PROSITE" id="PS50889">
    <property type="entry name" value="S4"/>
    <property type="match status" value="1"/>
</dbReference>
<protein>
    <recommendedName>
        <fullName evidence="5">Pseudouridine synthase</fullName>
        <ecNumber evidence="5">5.4.99.-</ecNumber>
    </recommendedName>
</protein>
<gene>
    <name evidence="7" type="ORF">KC717_02290</name>
</gene>
<comment type="similarity">
    <text evidence="1 5">Belongs to the pseudouridine synthase RluA family.</text>
</comment>
<dbReference type="InterPro" id="IPR006224">
    <property type="entry name" value="PsdUridine_synth_RluA-like_CS"/>
</dbReference>
<dbReference type="GO" id="GO:0000455">
    <property type="term" value="P:enzyme-directed rRNA pseudouridine synthesis"/>
    <property type="evidence" value="ECO:0007669"/>
    <property type="project" value="TreeGrafter"/>
</dbReference>
<dbReference type="InterPro" id="IPR006145">
    <property type="entry name" value="PsdUridine_synth_RsuA/RluA"/>
</dbReference>
<dbReference type="GO" id="GO:0120159">
    <property type="term" value="F:rRNA pseudouridine synthase activity"/>
    <property type="evidence" value="ECO:0007669"/>
    <property type="project" value="UniProtKB-ARBA"/>
</dbReference>
<accession>A0A955L7I4</accession>
<dbReference type="GO" id="GO:0003723">
    <property type="term" value="F:RNA binding"/>
    <property type="evidence" value="ECO:0007669"/>
    <property type="project" value="UniProtKB-KW"/>
</dbReference>
<dbReference type="SUPFAM" id="SSF55174">
    <property type="entry name" value="Alpha-L RNA-binding motif"/>
    <property type="match status" value="1"/>
</dbReference>
<dbReference type="PANTHER" id="PTHR21600:SF44">
    <property type="entry name" value="RIBOSOMAL LARGE SUBUNIT PSEUDOURIDINE SYNTHASE D"/>
    <property type="match status" value="1"/>
</dbReference>
<dbReference type="AlphaFoldDB" id="A0A955L7I4"/>
<comment type="function">
    <text evidence="5">Responsible for synthesis of pseudouridine from uracil.</text>
</comment>
<dbReference type="Gene3D" id="3.10.290.10">
    <property type="entry name" value="RNA-binding S4 domain"/>
    <property type="match status" value="1"/>
</dbReference>
<reference evidence="7" key="2">
    <citation type="journal article" date="2021" name="Microbiome">
        <title>Successional dynamics and alternative stable states in a saline activated sludge microbial community over 9 years.</title>
        <authorList>
            <person name="Wang Y."/>
            <person name="Ye J."/>
            <person name="Ju F."/>
            <person name="Liu L."/>
            <person name="Boyd J.A."/>
            <person name="Deng Y."/>
            <person name="Parks D.H."/>
            <person name="Jiang X."/>
            <person name="Yin X."/>
            <person name="Woodcroft B.J."/>
            <person name="Tyson G.W."/>
            <person name="Hugenholtz P."/>
            <person name="Polz M.F."/>
            <person name="Zhang T."/>
        </authorList>
    </citation>
    <scope>NUCLEOTIDE SEQUENCE</scope>
    <source>
        <strain evidence="7">HKST-UBA11</strain>
    </source>
</reference>
<dbReference type="Gene3D" id="3.30.2350.10">
    <property type="entry name" value="Pseudouridine synthase"/>
    <property type="match status" value="1"/>
</dbReference>
<dbReference type="PANTHER" id="PTHR21600">
    <property type="entry name" value="MITOCHONDRIAL RNA PSEUDOURIDINE SYNTHASE"/>
    <property type="match status" value="1"/>
</dbReference>
<evidence type="ECO:0000313" key="7">
    <source>
        <dbReference type="EMBL" id="MCA9385457.1"/>
    </source>
</evidence>
<dbReference type="PROSITE" id="PS01129">
    <property type="entry name" value="PSI_RLU"/>
    <property type="match status" value="1"/>
</dbReference>
<dbReference type="InterPro" id="IPR002942">
    <property type="entry name" value="S4_RNA-bd"/>
</dbReference>
<reference evidence="7" key="1">
    <citation type="submission" date="2020-04" db="EMBL/GenBank/DDBJ databases">
        <authorList>
            <person name="Zhang T."/>
        </authorList>
    </citation>
    <scope>NUCLEOTIDE SEQUENCE</scope>
    <source>
        <strain evidence="7">HKST-UBA11</strain>
    </source>
</reference>
<sequence>MKHKEKNQKLTCTVDSEHAGKRLDIAVALMCPEYSRSQIKRVIESNELYVNGNVEYRANYKVQKNDSIEFEIEKEDVDDRIVPENIPLTILYEDEDLLAINKPIGMVVHPATGNWTGTVMNGLMYKYSELEDVGQTIRSGLIHRLDKDTSGLLLVGKTNKGLWHYSRLFSERKVKKRYLAITSGNLPDSFAHLSEFEVRNYVARHSVNRKKMHVVGDLDMPEQDRPSDVRIAHTKFSKISSKGKNIVYIVEPKTGRTHQIRIHSKYLHSPIVGDKIYGGVTASRMMLHAFSLELTMPDGKTLYIQAEPDDLFKEYLANLGVAYEYIQDKFGINRNYEIVEDSAE</sequence>
<evidence type="ECO:0000259" key="6">
    <source>
        <dbReference type="SMART" id="SM00363"/>
    </source>
</evidence>
<evidence type="ECO:0000256" key="4">
    <source>
        <dbReference type="PROSITE-ProRule" id="PRU00182"/>
    </source>
</evidence>
<name>A0A955L7I4_9BACT</name>
<dbReference type="InterPro" id="IPR006225">
    <property type="entry name" value="PsdUridine_synth_RluC/D"/>
</dbReference>
<dbReference type="InterPro" id="IPR036986">
    <property type="entry name" value="S4_RNA-bd_sf"/>
</dbReference>
<evidence type="ECO:0000256" key="3">
    <source>
        <dbReference type="PIRSR" id="PIRSR606225-1"/>
    </source>
</evidence>
<evidence type="ECO:0000256" key="5">
    <source>
        <dbReference type="RuleBase" id="RU362028"/>
    </source>
</evidence>
<keyword evidence="2 5" id="KW-0413">Isomerase</keyword>
<dbReference type="InterPro" id="IPR020103">
    <property type="entry name" value="PsdUridine_synth_cat_dom_sf"/>
</dbReference>
<dbReference type="Proteomes" id="UP000754563">
    <property type="component" value="Unassembled WGS sequence"/>
</dbReference>
<keyword evidence="4" id="KW-0694">RNA-binding</keyword>
<feature type="domain" description="RNA-binding S4" evidence="6">
    <location>
        <begin position="21"/>
        <end position="87"/>
    </location>
</feature>
<comment type="caution">
    <text evidence="7">The sequence shown here is derived from an EMBL/GenBank/DDBJ whole genome shotgun (WGS) entry which is preliminary data.</text>
</comment>
<evidence type="ECO:0000313" key="8">
    <source>
        <dbReference type="Proteomes" id="UP000754563"/>
    </source>
</evidence>
<dbReference type="SMART" id="SM00363">
    <property type="entry name" value="S4"/>
    <property type="match status" value="1"/>
</dbReference>
<dbReference type="EMBL" id="JAGQLH010000021">
    <property type="protein sequence ID" value="MCA9385457.1"/>
    <property type="molecule type" value="Genomic_DNA"/>
</dbReference>
<feature type="active site" evidence="3">
    <location>
        <position position="146"/>
    </location>
</feature>
<proteinExistence type="inferred from homology"/>
<evidence type="ECO:0000256" key="1">
    <source>
        <dbReference type="ARBA" id="ARBA00010876"/>
    </source>
</evidence>
<dbReference type="CDD" id="cd00165">
    <property type="entry name" value="S4"/>
    <property type="match status" value="1"/>
</dbReference>
<dbReference type="EC" id="5.4.99.-" evidence="5"/>
<dbReference type="SUPFAM" id="SSF55120">
    <property type="entry name" value="Pseudouridine synthase"/>
    <property type="match status" value="1"/>
</dbReference>
<dbReference type="NCBIfam" id="TIGR00005">
    <property type="entry name" value="rluA_subfam"/>
    <property type="match status" value="1"/>
</dbReference>
<dbReference type="CDD" id="cd02869">
    <property type="entry name" value="PseudoU_synth_RluA_like"/>
    <property type="match status" value="1"/>
</dbReference>
<comment type="catalytic activity">
    <reaction evidence="5">
        <text>a uridine in RNA = a pseudouridine in RNA</text>
        <dbReference type="Rhea" id="RHEA:48348"/>
        <dbReference type="Rhea" id="RHEA-COMP:12068"/>
        <dbReference type="Rhea" id="RHEA-COMP:12069"/>
        <dbReference type="ChEBI" id="CHEBI:65314"/>
        <dbReference type="ChEBI" id="CHEBI:65315"/>
    </reaction>
</comment>
<dbReference type="Pfam" id="PF00849">
    <property type="entry name" value="PseudoU_synth_2"/>
    <property type="match status" value="1"/>
</dbReference>
<evidence type="ECO:0000256" key="2">
    <source>
        <dbReference type="ARBA" id="ARBA00023235"/>
    </source>
</evidence>
<organism evidence="7 8">
    <name type="scientific">Candidatus Dojkabacteria bacterium</name>
    <dbReference type="NCBI Taxonomy" id="2099670"/>
    <lineage>
        <taxon>Bacteria</taxon>
        <taxon>Candidatus Dojkabacteria</taxon>
    </lineage>
</organism>